<dbReference type="Proteomes" id="UP001630127">
    <property type="component" value="Unassembled WGS sequence"/>
</dbReference>
<evidence type="ECO:0000256" key="2">
    <source>
        <dbReference type="ARBA" id="ARBA00023306"/>
    </source>
</evidence>
<keyword evidence="5" id="KW-1185">Reference proteome</keyword>
<dbReference type="InterPro" id="IPR040389">
    <property type="entry name" value="SMR"/>
</dbReference>
<name>A0ABD2ZGK3_9GENT</name>
<reference evidence="4 5" key="1">
    <citation type="submission" date="2024-11" db="EMBL/GenBank/DDBJ databases">
        <title>A near-complete genome assembly of Cinchona calisaya.</title>
        <authorList>
            <person name="Lian D.C."/>
            <person name="Zhao X.W."/>
            <person name="Wei L."/>
        </authorList>
    </citation>
    <scope>NUCLEOTIDE SEQUENCE [LARGE SCALE GENOMIC DNA]</scope>
    <source>
        <tissue evidence="4">Nenye</tissue>
    </source>
</reference>
<feature type="compositionally biased region" description="Polar residues" evidence="3">
    <location>
        <begin position="97"/>
        <end position="107"/>
    </location>
</feature>
<dbReference type="EMBL" id="JBJUIK010000009">
    <property type="protein sequence ID" value="KAL3518199.1"/>
    <property type="molecule type" value="Genomic_DNA"/>
</dbReference>
<comment type="caution">
    <text evidence="4">The sequence shown here is derived from an EMBL/GenBank/DDBJ whole genome shotgun (WGS) entry which is preliminary data.</text>
</comment>
<dbReference type="PANTHER" id="PTHR33142:SF66">
    <property type="entry name" value="CYCLIN-DEPENDENT PROTEIN KINASE INHIBITOR SMR3"/>
    <property type="match status" value="1"/>
</dbReference>
<keyword evidence="1" id="KW-0649">Protein kinase inhibitor</keyword>
<dbReference type="GO" id="GO:0004860">
    <property type="term" value="F:protein kinase inhibitor activity"/>
    <property type="evidence" value="ECO:0007669"/>
    <property type="project" value="UniProtKB-KW"/>
</dbReference>
<gene>
    <name evidence="4" type="ORF">ACH5RR_020788</name>
</gene>
<evidence type="ECO:0000256" key="1">
    <source>
        <dbReference type="ARBA" id="ARBA00023013"/>
    </source>
</evidence>
<organism evidence="4 5">
    <name type="scientific">Cinchona calisaya</name>
    <dbReference type="NCBI Taxonomy" id="153742"/>
    <lineage>
        <taxon>Eukaryota</taxon>
        <taxon>Viridiplantae</taxon>
        <taxon>Streptophyta</taxon>
        <taxon>Embryophyta</taxon>
        <taxon>Tracheophyta</taxon>
        <taxon>Spermatophyta</taxon>
        <taxon>Magnoliopsida</taxon>
        <taxon>eudicotyledons</taxon>
        <taxon>Gunneridae</taxon>
        <taxon>Pentapetalae</taxon>
        <taxon>asterids</taxon>
        <taxon>lamiids</taxon>
        <taxon>Gentianales</taxon>
        <taxon>Rubiaceae</taxon>
        <taxon>Cinchonoideae</taxon>
        <taxon>Cinchoneae</taxon>
        <taxon>Cinchona</taxon>
    </lineage>
</organism>
<dbReference type="AlphaFoldDB" id="A0ABD2ZGK3"/>
<accession>A0ABD2ZGK3</accession>
<evidence type="ECO:0000313" key="5">
    <source>
        <dbReference type="Proteomes" id="UP001630127"/>
    </source>
</evidence>
<protein>
    <recommendedName>
        <fullName evidence="6">Cyclin-dependent protein kinase inhibitor SMR3</fullName>
    </recommendedName>
</protein>
<evidence type="ECO:0008006" key="6">
    <source>
        <dbReference type="Google" id="ProtNLM"/>
    </source>
</evidence>
<sequence length="164" mass="18735">MFLEFNSFSIMGFPDSLEKDLHSMECNFLSRPSLEIKVTPSDDEVNDDCFHVKNQRFGEFYCEEKQEKEDRKGVLVSCLKIKLPKAREEEEEEEGCTTPTSVDQQIPPQVCPPAPRKPKSVPSSTTKGSRRRVLLDLSNEVESLFPPALLADFGKKIKKIRKEI</sequence>
<evidence type="ECO:0000313" key="4">
    <source>
        <dbReference type="EMBL" id="KAL3518199.1"/>
    </source>
</evidence>
<keyword evidence="2" id="KW-0131">Cell cycle</keyword>
<feature type="region of interest" description="Disordered" evidence="3">
    <location>
        <begin position="85"/>
        <end position="131"/>
    </location>
</feature>
<evidence type="ECO:0000256" key="3">
    <source>
        <dbReference type="SAM" id="MobiDB-lite"/>
    </source>
</evidence>
<proteinExistence type="predicted"/>
<dbReference type="PANTHER" id="PTHR33142">
    <property type="entry name" value="CYCLIN-DEPENDENT PROTEIN KINASE INHIBITOR SMR13"/>
    <property type="match status" value="1"/>
</dbReference>